<proteinExistence type="predicted"/>
<dbReference type="AlphaFoldDB" id="R7W649"/>
<organism evidence="1">
    <name type="scientific">Aegilops tauschii</name>
    <name type="common">Tausch's goatgrass</name>
    <name type="synonym">Aegilops squarrosa</name>
    <dbReference type="NCBI Taxonomy" id="37682"/>
    <lineage>
        <taxon>Eukaryota</taxon>
        <taxon>Viridiplantae</taxon>
        <taxon>Streptophyta</taxon>
        <taxon>Embryophyta</taxon>
        <taxon>Tracheophyta</taxon>
        <taxon>Spermatophyta</taxon>
        <taxon>Magnoliopsida</taxon>
        <taxon>Liliopsida</taxon>
        <taxon>Poales</taxon>
        <taxon>Poaceae</taxon>
        <taxon>BOP clade</taxon>
        <taxon>Pooideae</taxon>
        <taxon>Triticodae</taxon>
        <taxon>Triticeae</taxon>
        <taxon>Triticinae</taxon>
        <taxon>Aegilops</taxon>
    </lineage>
</organism>
<evidence type="ECO:0000313" key="1">
    <source>
        <dbReference type="EnsemblPlants" id="EMT15903"/>
    </source>
</evidence>
<dbReference type="EnsemblPlants" id="EMT15903">
    <property type="protein sequence ID" value="EMT15903"/>
    <property type="gene ID" value="F775_29585"/>
</dbReference>
<reference evidence="1" key="1">
    <citation type="submission" date="2015-06" db="UniProtKB">
        <authorList>
            <consortium name="EnsemblPlants"/>
        </authorList>
    </citation>
    <scope>IDENTIFICATION</scope>
</reference>
<name>R7W649_AEGTA</name>
<accession>R7W649</accession>
<sequence>MTNMAIDTAPTYTATKHAKNKARNPPAAAKDIRTDTIMALAVATRRKDMKISRPVNDIIVIVPTCKG</sequence>
<protein>
    <submittedName>
        <fullName evidence="1">Uncharacterized protein</fullName>
    </submittedName>
</protein>